<sequence length="223" mass="25008">MSSRIFSSHFQDSVPSDLEPQFDLTGSRCNYQIKRNSIEGPLIRYASLGETVYHPYVHCPKNKERDTKRSRSTDAFVQAPPTKRTLAAQVTPGIAVEITSKESWNAATRELDLITLPAYSQSLTAITEASKTEELFFISTANDYGFDLVSSDPLPPSIHPTQRNSEEEIQVELSGTRHDTIIRGITNIESHSLVKIQAAARFLGSNRSYYPIGHPDIYHNLMH</sequence>
<proteinExistence type="predicted"/>
<accession>A0A1I7VLQ1</accession>
<reference evidence="2" key="2">
    <citation type="submission" date="2016-11" db="UniProtKB">
        <authorList>
            <consortium name="WormBaseParasite"/>
        </authorList>
    </citation>
    <scope>IDENTIFICATION</scope>
</reference>
<dbReference type="AlphaFoldDB" id="A0A1I7VLQ1"/>
<evidence type="ECO:0000313" key="1">
    <source>
        <dbReference type="Proteomes" id="UP000095285"/>
    </source>
</evidence>
<organism evidence="1 2">
    <name type="scientific">Loa loa</name>
    <name type="common">Eye worm</name>
    <name type="synonym">Filaria loa</name>
    <dbReference type="NCBI Taxonomy" id="7209"/>
    <lineage>
        <taxon>Eukaryota</taxon>
        <taxon>Metazoa</taxon>
        <taxon>Ecdysozoa</taxon>
        <taxon>Nematoda</taxon>
        <taxon>Chromadorea</taxon>
        <taxon>Rhabditida</taxon>
        <taxon>Spirurina</taxon>
        <taxon>Spiruromorpha</taxon>
        <taxon>Filarioidea</taxon>
        <taxon>Onchocercidae</taxon>
        <taxon>Loa</taxon>
    </lineage>
</organism>
<reference evidence="1" key="1">
    <citation type="submission" date="2012-04" db="EMBL/GenBank/DDBJ databases">
        <title>The Genome Sequence of Loa loa.</title>
        <authorList>
            <consortium name="The Broad Institute Genome Sequencing Platform"/>
            <consortium name="Broad Institute Genome Sequencing Center for Infectious Disease"/>
            <person name="Nutman T.B."/>
            <person name="Fink D.L."/>
            <person name="Russ C."/>
            <person name="Young S."/>
            <person name="Zeng Q."/>
            <person name="Gargeya S."/>
            <person name="Alvarado L."/>
            <person name="Berlin A."/>
            <person name="Chapman S.B."/>
            <person name="Chen Z."/>
            <person name="Freedman E."/>
            <person name="Gellesch M."/>
            <person name="Goldberg J."/>
            <person name="Griggs A."/>
            <person name="Gujja S."/>
            <person name="Heilman E.R."/>
            <person name="Heiman D."/>
            <person name="Howarth C."/>
            <person name="Mehta T."/>
            <person name="Neiman D."/>
            <person name="Pearson M."/>
            <person name="Roberts A."/>
            <person name="Saif S."/>
            <person name="Shea T."/>
            <person name="Shenoy N."/>
            <person name="Sisk P."/>
            <person name="Stolte C."/>
            <person name="Sykes S."/>
            <person name="White J."/>
            <person name="Yandava C."/>
            <person name="Haas B."/>
            <person name="Henn M.R."/>
            <person name="Nusbaum C."/>
            <person name="Birren B."/>
        </authorList>
    </citation>
    <scope>NUCLEOTIDE SEQUENCE [LARGE SCALE GENOMIC DNA]</scope>
</reference>
<keyword evidence="1" id="KW-1185">Reference proteome</keyword>
<evidence type="ECO:0000313" key="2">
    <source>
        <dbReference type="WBParaSite" id="EN70_3960"/>
    </source>
</evidence>
<dbReference type="Proteomes" id="UP000095285">
    <property type="component" value="Unassembled WGS sequence"/>
</dbReference>
<protein>
    <submittedName>
        <fullName evidence="2">Uncharacterized protein</fullName>
    </submittedName>
</protein>
<dbReference type="WBParaSite" id="EN70_3960">
    <property type="protein sequence ID" value="EN70_3960"/>
    <property type="gene ID" value="EN70_3960"/>
</dbReference>
<name>A0A1I7VLQ1_LOALO</name>